<dbReference type="EMBL" id="KK914220">
    <property type="protein sequence ID" value="KDP46109.1"/>
    <property type="molecule type" value="Genomic_DNA"/>
</dbReference>
<dbReference type="PROSITE" id="PS50011">
    <property type="entry name" value="PROTEIN_KINASE_DOM"/>
    <property type="match status" value="1"/>
</dbReference>
<dbReference type="InterPro" id="IPR011009">
    <property type="entry name" value="Kinase-like_dom_sf"/>
</dbReference>
<dbReference type="Pfam" id="PF00069">
    <property type="entry name" value="Pkinase"/>
    <property type="match status" value="1"/>
</dbReference>
<name>A0A067LNQ7_JATCU</name>
<sequence>MGLCFSAENAIKGDSHHDNDGNKLLSKSVEWSHLSVPSTTPKFGQILQSPNLKSFGFSELEEATNDFGPDAVFEEAGFGLAYKGWIDECSLEPSRPDTGMAVAIKMFNQKGCPDRQELLAEIKYMGHLYHPNLVKLIGYCLEGDHRLLVYEFMPNGSLENQLFGGDSQFQPLSWNLRMKIALGAAKCLAFLHDEADIIYRDFKTSKILLDLVCKNALFLNLVSVGVAELQCCKSHVSTRFLGTEGYAAPEYMRSGHTYMKSDVYSFGVVLLEMLSGRQVIDRNKPREEENLAEWARSISNTRNISRILNPAILGEHSGRSALKVAQLACDCVSKALKSRPDMKEVVLILENLQDCNENKVCKSSKHYKSSNGSDHSREKLK</sequence>
<evidence type="ECO:0000313" key="3">
    <source>
        <dbReference type="Proteomes" id="UP000027138"/>
    </source>
</evidence>
<accession>A0A067LNQ7</accession>
<protein>
    <recommendedName>
        <fullName evidence="1">Protein kinase domain-containing protein</fullName>
    </recommendedName>
</protein>
<evidence type="ECO:0000313" key="2">
    <source>
        <dbReference type="EMBL" id="KDP46109.1"/>
    </source>
</evidence>
<reference evidence="2 3" key="1">
    <citation type="journal article" date="2014" name="PLoS ONE">
        <title>Global Analysis of Gene Expression Profiles in Physic Nut (Jatropha curcas L.) Seedlings Exposed to Salt Stress.</title>
        <authorList>
            <person name="Zhang L."/>
            <person name="Zhang C."/>
            <person name="Wu P."/>
            <person name="Chen Y."/>
            <person name="Li M."/>
            <person name="Jiang H."/>
            <person name="Wu G."/>
        </authorList>
    </citation>
    <scope>NUCLEOTIDE SEQUENCE [LARGE SCALE GENOMIC DNA]</scope>
    <source>
        <strain evidence="3">cv. GZQX0401</strain>
        <tissue evidence="2">Young leaves</tissue>
    </source>
</reference>
<dbReference type="Gene3D" id="3.30.200.20">
    <property type="entry name" value="Phosphorylase Kinase, domain 1"/>
    <property type="match status" value="1"/>
</dbReference>
<dbReference type="InterPro" id="IPR050823">
    <property type="entry name" value="Plant_Ser_Thr_Prot_Kinase"/>
</dbReference>
<dbReference type="InterPro" id="IPR000719">
    <property type="entry name" value="Prot_kinase_dom"/>
</dbReference>
<proteinExistence type="predicted"/>
<dbReference type="SUPFAM" id="SSF56112">
    <property type="entry name" value="Protein kinase-like (PK-like)"/>
    <property type="match status" value="1"/>
</dbReference>
<dbReference type="AlphaFoldDB" id="A0A067LNQ7"/>
<keyword evidence="3" id="KW-1185">Reference proteome</keyword>
<evidence type="ECO:0000259" key="1">
    <source>
        <dbReference type="PROSITE" id="PS50011"/>
    </source>
</evidence>
<dbReference type="OrthoDB" id="1936432at2759"/>
<dbReference type="GO" id="GO:0004672">
    <property type="term" value="F:protein kinase activity"/>
    <property type="evidence" value="ECO:0007669"/>
    <property type="project" value="InterPro"/>
</dbReference>
<gene>
    <name evidence="2" type="ORF">JCGZ_06620</name>
</gene>
<dbReference type="Proteomes" id="UP000027138">
    <property type="component" value="Unassembled WGS sequence"/>
</dbReference>
<dbReference type="PANTHER" id="PTHR45621">
    <property type="entry name" value="OS01G0588500 PROTEIN-RELATED"/>
    <property type="match status" value="1"/>
</dbReference>
<dbReference type="GO" id="GO:0005524">
    <property type="term" value="F:ATP binding"/>
    <property type="evidence" value="ECO:0007669"/>
    <property type="project" value="InterPro"/>
</dbReference>
<feature type="domain" description="Protein kinase" evidence="1">
    <location>
        <begin position="67"/>
        <end position="352"/>
    </location>
</feature>
<organism evidence="2 3">
    <name type="scientific">Jatropha curcas</name>
    <name type="common">Barbados nut</name>
    <dbReference type="NCBI Taxonomy" id="180498"/>
    <lineage>
        <taxon>Eukaryota</taxon>
        <taxon>Viridiplantae</taxon>
        <taxon>Streptophyta</taxon>
        <taxon>Embryophyta</taxon>
        <taxon>Tracheophyta</taxon>
        <taxon>Spermatophyta</taxon>
        <taxon>Magnoliopsida</taxon>
        <taxon>eudicotyledons</taxon>
        <taxon>Gunneridae</taxon>
        <taxon>Pentapetalae</taxon>
        <taxon>rosids</taxon>
        <taxon>fabids</taxon>
        <taxon>Malpighiales</taxon>
        <taxon>Euphorbiaceae</taxon>
        <taxon>Crotonoideae</taxon>
        <taxon>Jatropheae</taxon>
        <taxon>Jatropha</taxon>
    </lineage>
</organism>
<dbReference type="Gene3D" id="1.10.510.10">
    <property type="entry name" value="Transferase(Phosphotransferase) domain 1"/>
    <property type="match status" value="1"/>
</dbReference>